<evidence type="ECO:0000256" key="2">
    <source>
        <dbReference type="ARBA" id="ARBA00022801"/>
    </source>
</evidence>
<dbReference type="AlphaFoldDB" id="A0A8J7WC96"/>
<evidence type="ECO:0000256" key="1">
    <source>
        <dbReference type="ARBA" id="ARBA00022500"/>
    </source>
</evidence>
<dbReference type="GO" id="GO:0005737">
    <property type="term" value="C:cytoplasm"/>
    <property type="evidence" value="ECO:0007669"/>
    <property type="project" value="InterPro"/>
</dbReference>
<keyword evidence="2 5" id="KW-0378">Hydrolase</keyword>
<dbReference type="Pfam" id="PF01339">
    <property type="entry name" value="CheB_methylest"/>
    <property type="match status" value="1"/>
</dbReference>
<dbReference type="EC" id="3.1.1.61" evidence="3"/>
<dbReference type="PROSITE" id="PS50122">
    <property type="entry name" value="CHEB"/>
    <property type="match status" value="1"/>
</dbReference>
<keyword evidence="1 5" id="KW-0145">Chemotaxis</keyword>
<dbReference type="GO" id="GO:0008984">
    <property type="term" value="F:protein-glutamate methylesterase activity"/>
    <property type="evidence" value="ECO:0007669"/>
    <property type="project" value="UniProtKB-EC"/>
</dbReference>
<evidence type="ECO:0000259" key="7">
    <source>
        <dbReference type="PROSITE" id="PS50122"/>
    </source>
</evidence>
<dbReference type="Proteomes" id="UP000681356">
    <property type="component" value="Unassembled WGS sequence"/>
</dbReference>
<evidence type="ECO:0000256" key="4">
    <source>
        <dbReference type="ARBA" id="ARBA00048267"/>
    </source>
</evidence>
<dbReference type="GO" id="GO:0006935">
    <property type="term" value="P:chemotaxis"/>
    <property type="evidence" value="ECO:0007669"/>
    <property type="project" value="UniProtKB-UniRule"/>
</dbReference>
<dbReference type="GO" id="GO:0000156">
    <property type="term" value="F:phosphorelay response regulator activity"/>
    <property type="evidence" value="ECO:0007669"/>
    <property type="project" value="InterPro"/>
</dbReference>
<dbReference type="CDD" id="cd16432">
    <property type="entry name" value="CheB_Rec"/>
    <property type="match status" value="1"/>
</dbReference>
<dbReference type="SUPFAM" id="SSF52738">
    <property type="entry name" value="Methylesterase CheB, C-terminal domain"/>
    <property type="match status" value="1"/>
</dbReference>
<feature type="domain" description="CheB-type methylesterase" evidence="7">
    <location>
        <begin position="144"/>
        <end position="335"/>
    </location>
</feature>
<organism evidence="8 9">
    <name type="scientific">Thetidibacter halocola</name>
    <dbReference type="NCBI Taxonomy" id="2827239"/>
    <lineage>
        <taxon>Bacteria</taxon>
        <taxon>Pseudomonadati</taxon>
        <taxon>Pseudomonadota</taxon>
        <taxon>Alphaproteobacteria</taxon>
        <taxon>Rhodobacterales</taxon>
        <taxon>Roseobacteraceae</taxon>
        <taxon>Thetidibacter</taxon>
    </lineage>
</organism>
<evidence type="ECO:0000313" key="8">
    <source>
        <dbReference type="EMBL" id="MBS0124960.1"/>
    </source>
</evidence>
<dbReference type="InterPro" id="IPR035909">
    <property type="entry name" value="CheB_C"/>
</dbReference>
<evidence type="ECO:0000256" key="5">
    <source>
        <dbReference type="PROSITE-ProRule" id="PRU00050"/>
    </source>
</evidence>
<dbReference type="RefSeq" id="WP_212536909.1">
    <property type="nucleotide sequence ID" value="NZ_JAGTUU010000004.1"/>
</dbReference>
<evidence type="ECO:0000256" key="6">
    <source>
        <dbReference type="SAM" id="MobiDB-lite"/>
    </source>
</evidence>
<dbReference type="EMBL" id="JAGTUU010000004">
    <property type="protein sequence ID" value="MBS0124960.1"/>
    <property type="molecule type" value="Genomic_DNA"/>
</dbReference>
<keyword evidence="9" id="KW-1185">Reference proteome</keyword>
<dbReference type="InterPro" id="IPR000673">
    <property type="entry name" value="Sig_transdc_resp-reg_Me-estase"/>
</dbReference>
<dbReference type="PIRSF" id="PIRSF000876">
    <property type="entry name" value="RR_chemtxs_CheB"/>
    <property type="match status" value="1"/>
</dbReference>
<comment type="catalytic activity">
    <reaction evidence="4">
        <text>[protein]-L-glutamate 5-O-methyl ester + H2O = L-glutamyl-[protein] + methanol + H(+)</text>
        <dbReference type="Rhea" id="RHEA:23236"/>
        <dbReference type="Rhea" id="RHEA-COMP:10208"/>
        <dbReference type="Rhea" id="RHEA-COMP:10311"/>
        <dbReference type="ChEBI" id="CHEBI:15377"/>
        <dbReference type="ChEBI" id="CHEBI:15378"/>
        <dbReference type="ChEBI" id="CHEBI:17790"/>
        <dbReference type="ChEBI" id="CHEBI:29973"/>
        <dbReference type="ChEBI" id="CHEBI:82795"/>
        <dbReference type="EC" id="3.1.1.61"/>
    </reaction>
</comment>
<dbReference type="PANTHER" id="PTHR42872:SF6">
    <property type="entry name" value="PROTEIN-GLUTAMATE METHYLESTERASE_PROTEIN-GLUTAMINE GLUTAMINASE"/>
    <property type="match status" value="1"/>
</dbReference>
<protein>
    <recommendedName>
        <fullName evidence="3">protein-glutamate methylesterase</fullName>
        <ecNumber evidence="3">3.1.1.61</ecNumber>
    </recommendedName>
</protein>
<dbReference type="InterPro" id="IPR011006">
    <property type="entry name" value="CheY-like_superfamily"/>
</dbReference>
<dbReference type="SUPFAM" id="SSF52172">
    <property type="entry name" value="CheY-like"/>
    <property type="match status" value="1"/>
</dbReference>
<dbReference type="InterPro" id="IPR008248">
    <property type="entry name" value="CheB-like"/>
</dbReference>
<comment type="caution">
    <text evidence="8">The sequence shown here is derived from an EMBL/GenBank/DDBJ whole genome shotgun (WGS) entry which is preliminary data.</text>
</comment>
<gene>
    <name evidence="8" type="ORF">KB874_12705</name>
</gene>
<sequence length="344" mass="36518">MARKSIIIAHTELSVRKALARLVDGLPDFHVIGTTADLVQTFAEVEDNLPNAVLISEDLARTEEFEVMHALFAALDVRWLLIRNTALAGASIPRAKARAPAADLFLLPPDIEGSALGAQLRALTRLEPARASSKGSTPRQTEDSGPYDRLILIGASTGGVDAVLTVLRRFPPDCPPTLIVQHTGRGFGESLVRLLDQQCAPTVLLGDDERTLRRGHVIVAAGLSAHMALTADRPLRVEPMPGDPVSGHRPSVDALFRSAVPVGQRIVAALLTGMGRDGAEGLRALRAVGARTFAQDEASSVVYGMPRAAVEMGAVERSLPIAAMGVALLDAARSVGNDKRELRA</sequence>
<name>A0A8J7WC96_9RHOB</name>
<evidence type="ECO:0000313" key="9">
    <source>
        <dbReference type="Proteomes" id="UP000681356"/>
    </source>
</evidence>
<feature type="region of interest" description="Disordered" evidence="6">
    <location>
        <begin position="127"/>
        <end position="147"/>
    </location>
</feature>
<feature type="active site" evidence="5">
    <location>
        <position position="277"/>
    </location>
</feature>
<accession>A0A8J7WC96</accession>
<dbReference type="Gene3D" id="3.40.50.180">
    <property type="entry name" value="Methylesterase CheB, C-terminal domain"/>
    <property type="match status" value="1"/>
</dbReference>
<feature type="active site" evidence="5">
    <location>
        <position position="156"/>
    </location>
</feature>
<proteinExistence type="predicted"/>
<dbReference type="PANTHER" id="PTHR42872">
    <property type="entry name" value="PROTEIN-GLUTAMATE METHYLESTERASE/PROTEIN-GLUTAMINE GLUTAMINASE"/>
    <property type="match status" value="1"/>
</dbReference>
<evidence type="ECO:0000256" key="3">
    <source>
        <dbReference type="ARBA" id="ARBA00039140"/>
    </source>
</evidence>
<feature type="active site" evidence="5">
    <location>
        <position position="182"/>
    </location>
</feature>
<reference evidence="8" key="1">
    <citation type="submission" date="2021-04" db="EMBL/GenBank/DDBJ databases">
        <authorList>
            <person name="Yoon J."/>
        </authorList>
    </citation>
    <scope>NUCLEOTIDE SEQUENCE</scope>
    <source>
        <strain evidence="8">KMU-90</strain>
    </source>
</reference>